<dbReference type="PROSITE" id="PS51186">
    <property type="entry name" value="GNAT"/>
    <property type="match status" value="1"/>
</dbReference>
<dbReference type="OrthoDB" id="5243635at2"/>
<gene>
    <name evidence="2" type="ORF">SAMN06296010_2875</name>
</gene>
<feature type="domain" description="N-acetyltransferase" evidence="1">
    <location>
        <begin position="3"/>
        <end position="153"/>
    </location>
</feature>
<dbReference type="AlphaFoldDB" id="A0A1X7KSC4"/>
<keyword evidence="2" id="KW-0687">Ribonucleoprotein</keyword>
<dbReference type="GO" id="GO:0016747">
    <property type="term" value="F:acyltransferase activity, transferring groups other than amino-acyl groups"/>
    <property type="evidence" value="ECO:0007669"/>
    <property type="project" value="InterPro"/>
</dbReference>
<organism evidence="2 3">
    <name type="scientific">Agreia pratensis</name>
    <dbReference type="NCBI Taxonomy" id="150121"/>
    <lineage>
        <taxon>Bacteria</taxon>
        <taxon>Bacillati</taxon>
        <taxon>Actinomycetota</taxon>
        <taxon>Actinomycetes</taxon>
        <taxon>Micrococcales</taxon>
        <taxon>Microbacteriaceae</taxon>
        <taxon>Agreia</taxon>
    </lineage>
</organism>
<dbReference type="EMBL" id="FXAY01000005">
    <property type="protein sequence ID" value="SMG44437.1"/>
    <property type="molecule type" value="Genomic_DNA"/>
</dbReference>
<reference evidence="3" key="1">
    <citation type="submission" date="2017-04" db="EMBL/GenBank/DDBJ databases">
        <authorList>
            <person name="Varghese N."/>
            <person name="Submissions S."/>
        </authorList>
    </citation>
    <scope>NUCLEOTIDE SEQUENCE [LARGE SCALE GENOMIC DNA]</scope>
    <source>
        <strain evidence="3">VKM Ac-2510</strain>
    </source>
</reference>
<dbReference type="RefSeq" id="WP_085487172.1">
    <property type="nucleotide sequence ID" value="NZ_FXAY01000005.1"/>
</dbReference>
<dbReference type="SUPFAM" id="SSF55729">
    <property type="entry name" value="Acyl-CoA N-acyltransferases (Nat)"/>
    <property type="match status" value="1"/>
</dbReference>
<dbReference type="Pfam" id="PF00583">
    <property type="entry name" value="Acetyltransf_1"/>
    <property type="match status" value="1"/>
</dbReference>
<dbReference type="Proteomes" id="UP000193244">
    <property type="component" value="Unassembled WGS sequence"/>
</dbReference>
<dbReference type="InterPro" id="IPR016181">
    <property type="entry name" value="Acyl_CoA_acyltransferase"/>
</dbReference>
<dbReference type="GO" id="GO:0005840">
    <property type="term" value="C:ribosome"/>
    <property type="evidence" value="ECO:0007669"/>
    <property type="project" value="UniProtKB-KW"/>
</dbReference>
<proteinExistence type="predicted"/>
<dbReference type="Gene3D" id="3.40.630.30">
    <property type="match status" value="1"/>
</dbReference>
<dbReference type="STRING" id="150121.SAMN06296010_2875"/>
<evidence type="ECO:0000259" key="1">
    <source>
        <dbReference type="PROSITE" id="PS51186"/>
    </source>
</evidence>
<evidence type="ECO:0000313" key="3">
    <source>
        <dbReference type="Proteomes" id="UP000193244"/>
    </source>
</evidence>
<keyword evidence="3" id="KW-1185">Reference proteome</keyword>
<accession>A0A1X7KSC4</accession>
<keyword evidence="2" id="KW-0689">Ribosomal protein</keyword>
<protein>
    <submittedName>
        <fullName evidence="2">Ribosomal protein S18 acetylase RimI</fullName>
    </submittedName>
</protein>
<sequence length="153" mass="17246">MEPLIRAATDADVGELAWLSLTVWDEAYADMIDPAVLRARHDEPADSRAARWAARIAREKVLVAVEVGAVVGFARVADRPNLELLSLYTRRSHWRSGLGTRLLNESLRGAAAELWVFEGNARALHFYEHHGFSLDGQRREDPPYGFEVHMTRP</sequence>
<name>A0A1X7KSC4_9MICO</name>
<dbReference type="InterPro" id="IPR000182">
    <property type="entry name" value="GNAT_dom"/>
</dbReference>
<evidence type="ECO:0000313" key="2">
    <source>
        <dbReference type="EMBL" id="SMG44437.1"/>
    </source>
</evidence>